<dbReference type="Proteomes" id="UP001196980">
    <property type="component" value="Unassembled WGS sequence"/>
</dbReference>
<evidence type="ECO:0008006" key="3">
    <source>
        <dbReference type="Google" id="ProtNLM"/>
    </source>
</evidence>
<keyword evidence="2" id="KW-1185">Reference proteome</keyword>
<comment type="caution">
    <text evidence="1">The sequence shown here is derived from an EMBL/GenBank/DDBJ whole genome shotgun (WGS) entry which is preliminary data.</text>
</comment>
<protein>
    <recommendedName>
        <fullName evidence="3">Bacteriophage Mu GpT domain-containing protein</fullName>
    </recommendedName>
</protein>
<sequence>MGVMTSSSFAKLLYPGLSNIFNTKYNEFKPEWPEIFTQHKSTRAFEEELGITGYGMPQVKPEGLSISYDEMSQGWSVRYNHAVFALGFIVTQEVYEDNLYPQVGLRNATSLAFSMRQGKETVAANVLNRAFDGSYLGEDGATLCSTSHVTRTGLTWSNRTATDADISEASLEQALIDIGGFVNERGLKIRVLARKLIIPRQEEFNTARILKNIEARPGTADRDINAIATLGAFPEGYRVNHFLTDTNAWFVLTDCPDGFKCYQRRPMKFDIDDDFPTSNA</sequence>
<reference evidence="1 2" key="1">
    <citation type="journal article" date="2020" name="J Geophys Res Biogeosci">
        <title>Magnetotaxis as an Adaptation to Enable Bacterial Shuttling of Microbial Sulfur and Sulfur Cycling Across Aquatic Oxic#Anoxic Interfaces.</title>
        <authorList>
            <person name="Li J."/>
            <person name="Liu P."/>
            <person name="Wang J."/>
            <person name="Roberts A.P."/>
            <person name="Pan Y."/>
        </authorList>
    </citation>
    <scope>NUCLEOTIDE SEQUENCE [LARGE SCALE GENOMIC DNA]</scope>
    <source>
        <strain evidence="1 2">MYR-1_YQ</strain>
    </source>
</reference>
<evidence type="ECO:0000313" key="2">
    <source>
        <dbReference type="Proteomes" id="UP001196980"/>
    </source>
</evidence>
<evidence type="ECO:0000313" key="1">
    <source>
        <dbReference type="EMBL" id="MBV6343382.1"/>
    </source>
</evidence>
<proteinExistence type="predicted"/>
<feature type="non-terminal residue" evidence="1">
    <location>
        <position position="280"/>
    </location>
</feature>
<dbReference type="EMBL" id="JABXWD010000562">
    <property type="protein sequence ID" value="MBV6343382.1"/>
    <property type="molecule type" value="Genomic_DNA"/>
</dbReference>
<name>A0ABS6S3F2_9BACT</name>
<dbReference type="RefSeq" id="WP_218253997.1">
    <property type="nucleotide sequence ID" value="NZ_JABXWD010000562.1"/>
</dbReference>
<gene>
    <name evidence="1" type="ORF">HWQ67_17540</name>
</gene>
<organism evidence="1 2">
    <name type="scientific">Candidatus Magnetobacterium casense</name>
    <dbReference type="NCBI Taxonomy" id="1455061"/>
    <lineage>
        <taxon>Bacteria</taxon>
        <taxon>Pseudomonadati</taxon>
        <taxon>Nitrospirota</taxon>
        <taxon>Thermodesulfovibrionia</taxon>
        <taxon>Thermodesulfovibrionales</taxon>
        <taxon>Candidatus Magnetobacteriaceae</taxon>
        <taxon>Candidatus Magnetobacterium</taxon>
    </lineage>
</organism>
<accession>A0ABS6S3F2</accession>